<organism evidence="3 4">
    <name type="scientific">SAR86 cluster bacterium</name>
    <dbReference type="NCBI Taxonomy" id="2030880"/>
    <lineage>
        <taxon>Bacteria</taxon>
        <taxon>Pseudomonadati</taxon>
        <taxon>Pseudomonadota</taxon>
        <taxon>Gammaproteobacteria</taxon>
        <taxon>SAR86 cluster</taxon>
    </lineage>
</organism>
<comment type="caution">
    <text evidence="3">The sequence shown here is derived from an EMBL/GenBank/DDBJ whole genome shotgun (WGS) entry which is preliminary data.</text>
</comment>
<accession>A0A2A5BB13</accession>
<reference evidence="4" key="1">
    <citation type="submission" date="2017-08" db="EMBL/GenBank/DDBJ databases">
        <title>A dynamic microbial community with high functional redundancy inhabits the cold, oxic subseafloor aquifer.</title>
        <authorList>
            <person name="Tully B.J."/>
            <person name="Wheat C.G."/>
            <person name="Glazer B.T."/>
            <person name="Huber J.A."/>
        </authorList>
    </citation>
    <scope>NUCLEOTIDE SEQUENCE [LARGE SCALE GENOMIC DNA]</scope>
</reference>
<evidence type="ECO:0000313" key="3">
    <source>
        <dbReference type="EMBL" id="PCJ28206.1"/>
    </source>
</evidence>
<dbReference type="EMBL" id="NVVJ01000003">
    <property type="protein sequence ID" value="PCJ28206.1"/>
    <property type="molecule type" value="Genomic_DNA"/>
</dbReference>
<gene>
    <name evidence="3" type="ORF">COA96_01480</name>
</gene>
<dbReference type="GO" id="GO:0005737">
    <property type="term" value="C:cytoplasm"/>
    <property type="evidence" value="ECO:0007669"/>
    <property type="project" value="UniProtKB-SubCell"/>
</dbReference>
<protein>
    <recommendedName>
        <fullName evidence="1">Glycine cleavage system transcriptional repressor</fullName>
    </recommendedName>
</protein>
<keyword evidence="1" id="KW-0963">Cytoplasm</keyword>
<dbReference type="Pfam" id="PF13740">
    <property type="entry name" value="ACT_6"/>
    <property type="match status" value="1"/>
</dbReference>
<dbReference type="InterPro" id="IPR016867">
    <property type="entry name" value="GcvR"/>
</dbReference>
<dbReference type="InterPro" id="IPR045865">
    <property type="entry name" value="ACT-like_dom_sf"/>
</dbReference>
<evidence type="ECO:0000256" key="1">
    <source>
        <dbReference type="PIRNR" id="PIRNR028103"/>
    </source>
</evidence>
<dbReference type="InterPro" id="IPR002912">
    <property type="entry name" value="ACT_dom"/>
</dbReference>
<dbReference type="Gene3D" id="3.30.70.260">
    <property type="match status" value="2"/>
</dbReference>
<dbReference type="Proteomes" id="UP000218327">
    <property type="component" value="Unassembled WGS sequence"/>
</dbReference>
<dbReference type="AlphaFoldDB" id="A0A2A5BB13"/>
<keyword evidence="1" id="KW-0678">Repressor</keyword>
<dbReference type="PANTHER" id="PTHR34875">
    <property type="entry name" value="UPF0237 PROTEIN MJ1558"/>
    <property type="match status" value="1"/>
</dbReference>
<dbReference type="SUPFAM" id="SSF55021">
    <property type="entry name" value="ACT-like"/>
    <property type="match status" value="2"/>
</dbReference>
<keyword evidence="1" id="KW-0804">Transcription</keyword>
<dbReference type="PROSITE" id="PS51671">
    <property type="entry name" value="ACT"/>
    <property type="match status" value="1"/>
</dbReference>
<dbReference type="GO" id="GO:0006355">
    <property type="term" value="P:regulation of DNA-templated transcription"/>
    <property type="evidence" value="ECO:0007669"/>
    <property type="project" value="UniProtKB-UniRule"/>
</dbReference>
<dbReference type="PIRSF" id="PIRSF028103">
    <property type="entry name" value="GcvR"/>
    <property type="match status" value="1"/>
</dbReference>
<dbReference type="InterPro" id="IPR050990">
    <property type="entry name" value="UPF0237/GcvR_regulator"/>
</dbReference>
<dbReference type="PANTHER" id="PTHR34875:SF6">
    <property type="entry name" value="UPF0237 PROTEIN MJ1558"/>
    <property type="match status" value="1"/>
</dbReference>
<feature type="domain" description="ACT" evidence="2">
    <location>
        <begin position="91"/>
        <end position="170"/>
    </location>
</feature>
<proteinExistence type="predicted"/>
<name>A0A2A5BB13_9GAMM</name>
<evidence type="ECO:0000313" key="4">
    <source>
        <dbReference type="Proteomes" id="UP000218327"/>
    </source>
</evidence>
<dbReference type="CDD" id="cd04869">
    <property type="entry name" value="ACT_GcvR_2"/>
    <property type="match status" value="1"/>
</dbReference>
<sequence>MTTNLVLTVIGDDEPGLVESLAQTINDNSGNWLESSMSQLAGKFAGILRVSIADEKADRLIQELKGLSTPLTLVIEKVDEPDTLSPPQTIELNLVGNDRPGIIREISAALASLSVNVEQLNTECVPAPMSGAALFKAKASLKVPTELALEDLQSRLEQLADDLIVEIELA</sequence>
<comment type="subcellular location">
    <subcellularLocation>
        <location evidence="1">Cytoplasm</location>
    </subcellularLocation>
</comment>
<evidence type="ECO:0000259" key="2">
    <source>
        <dbReference type="PROSITE" id="PS51671"/>
    </source>
</evidence>